<dbReference type="EMBL" id="SNYV01000011">
    <property type="protein sequence ID" value="TDQ79257.1"/>
    <property type="molecule type" value="Genomic_DNA"/>
</dbReference>
<keyword evidence="3" id="KW-0413">Isomerase</keyword>
<organism evidence="3 4">
    <name type="scientific">Sphingobacterium yanglingense</name>
    <dbReference type="NCBI Taxonomy" id="1437280"/>
    <lineage>
        <taxon>Bacteria</taxon>
        <taxon>Pseudomonadati</taxon>
        <taxon>Bacteroidota</taxon>
        <taxon>Sphingobacteriia</taxon>
        <taxon>Sphingobacteriales</taxon>
        <taxon>Sphingobacteriaceae</taxon>
        <taxon>Sphingobacterium</taxon>
    </lineage>
</organism>
<dbReference type="OrthoDB" id="793244at2"/>
<dbReference type="PROSITE" id="PS51352">
    <property type="entry name" value="THIOREDOXIN_2"/>
    <property type="match status" value="1"/>
</dbReference>
<dbReference type="Proteomes" id="UP000295292">
    <property type="component" value="Unassembled WGS sequence"/>
</dbReference>
<proteinExistence type="predicted"/>
<dbReference type="GO" id="GO:0016491">
    <property type="term" value="F:oxidoreductase activity"/>
    <property type="evidence" value="ECO:0007669"/>
    <property type="project" value="InterPro"/>
</dbReference>
<feature type="signal peptide" evidence="1">
    <location>
        <begin position="1"/>
        <end position="26"/>
    </location>
</feature>
<dbReference type="PANTHER" id="PTHR42852:SF13">
    <property type="entry name" value="PROTEIN DIPZ"/>
    <property type="match status" value="1"/>
</dbReference>
<keyword evidence="4" id="KW-1185">Reference proteome</keyword>
<dbReference type="AlphaFoldDB" id="A0A4R6WK08"/>
<dbReference type="GO" id="GO:0016853">
    <property type="term" value="F:isomerase activity"/>
    <property type="evidence" value="ECO:0007669"/>
    <property type="project" value="UniProtKB-KW"/>
</dbReference>
<accession>A0A4R6WK08</accession>
<dbReference type="PANTHER" id="PTHR42852">
    <property type="entry name" value="THIOL:DISULFIDE INTERCHANGE PROTEIN DSBE"/>
    <property type="match status" value="1"/>
</dbReference>
<dbReference type="SUPFAM" id="SSF52833">
    <property type="entry name" value="Thioredoxin-like"/>
    <property type="match status" value="1"/>
</dbReference>
<gene>
    <name evidence="3" type="ORF">CLV99_0690</name>
</gene>
<dbReference type="Gene3D" id="3.40.30.10">
    <property type="entry name" value="Glutaredoxin"/>
    <property type="match status" value="1"/>
</dbReference>
<dbReference type="CDD" id="cd02966">
    <property type="entry name" value="TlpA_like_family"/>
    <property type="match status" value="1"/>
</dbReference>
<evidence type="ECO:0000313" key="4">
    <source>
        <dbReference type="Proteomes" id="UP000295292"/>
    </source>
</evidence>
<evidence type="ECO:0000256" key="1">
    <source>
        <dbReference type="SAM" id="SignalP"/>
    </source>
</evidence>
<dbReference type="InterPro" id="IPR050553">
    <property type="entry name" value="Thioredoxin_ResA/DsbE_sf"/>
</dbReference>
<sequence>MRTCFKILILPFLVLCVNAFCLSSYAGEGKFNMEARDSINPLKIGDTIPEWLWDLPLEVAGHPAARTKISLQDYRGEKLIILDFWATWCGACIAMMDKTDQLQKANDNTIQIIPITYEPASKVNQFVSRRSQNDSNKNKLFTVYNERILQQIFTHKLLPHYVWISSSGVYLGASNGDQLTQENLSKAIDGTAAFNQKIDYRIPYQKTKGFLQATNGLEDSDVKSYTIFGAYKPGMPPGSQAGKLGNGMSRLTYTNGTLTSLLAMAYSRSDLYFGRNRIKFLTEDSTLYVVPANEAPLKEEWRKRNLFSYERVGKVSVNELREAMQQDLKQYFPALNIEIKHIDHLCWVMKGNTNNPKLRTKGESRKSIVDRDGCSLGNTSLFDLYFFMNFYLYQTSEIPFEWEIEDDYPIDLEFFTDMTDMDAVNGKLEPYGIQFVLERRPVEMVVVTDKKKKGTNDD</sequence>
<reference evidence="3 4" key="1">
    <citation type="submission" date="2019-03" db="EMBL/GenBank/DDBJ databases">
        <title>Genomic Encyclopedia of Archaeal and Bacterial Type Strains, Phase II (KMG-II): from individual species to whole genera.</title>
        <authorList>
            <person name="Goeker M."/>
        </authorList>
    </citation>
    <scope>NUCLEOTIDE SEQUENCE [LARGE SCALE GENOMIC DNA]</scope>
    <source>
        <strain evidence="3 4">DSM 28353</strain>
    </source>
</reference>
<dbReference type="InterPro" id="IPR036249">
    <property type="entry name" value="Thioredoxin-like_sf"/>
</dbReference>
<keyword evidence="1" id="KW-0732">Signal</keyword>
<dbReference type="InterPro" id="IPR013766">
    <property type="entry name" value="Thioredoxin_domain"/>
</dbReference>
<feature type="domain" description="Thioredoxin" evidence="2">
    <location>
        <begin position="42"/>
        <end position="193"/>
    </location>
</feature>
<comment type="caution">
    <text evidence="3">The sequence shown here is derived from an EMBL/GenBank/DDBJ whole genome shotgun (WGS) entry which is preliminary data.</text>
</comment>
<dbReference type="InterPro" id="IPR013740">
    <property type="entry name" value="Redoxin"/>
</dbReference>
<evidence type="ECO:0000313" key="3">
    <source>
        <dbReference type="EMBL" id="TDQ79257.1"/>
    </source>
</evidence>
<evidence type="ECO:0000259" key="2">
    <source>
        <dbReference type="PROSITE" id="PS51352"/>
    </source>
</evidence>
<dbReference type="Pfam" id="PF08534">
    <property type="entry name" value="Redoxin"/>
    <property type="match status" value="1"/>
</dbReference>
<feature type="chain" id="PRO_5020352515" evidence="1">
    <location>
        <begin position="27"/>
        <end position="458"/>
    </location>
</feature>
<protein>
    <submittedName>
        <fullName evidence="3">Thiol-disulfide isomerase/thioredoxin</fullName>
    </submittedName>
</protein>
<name>A0A4R6WK08_9SPHI</name>